<comment type="subcellular location">
    <subcellularLocation>
        <location evidence="1">Membrane</location>
        <topology evidence="1">Multi-pass membrane protein</topology>
    </subcellularLocation>
</comment>
<gene>
    <name evidence="8" type="ORF">MUK42_01435</name>
</gene>
<feature type="transmembrane region" description="Helical" evidence="6">
    <location>
        <begin position="60"/>
        <end position="87"/>
    </location>
</feature>
<keyword evidence="3 6" id="KW-0812">Transmembrane</keyword>
<evidence type="ECO:0000256" key="2">
    <source>
        <dbReference type="ARBA" id="ARBA00022448"/>
    </source>
</evidence>
<accession>A0A9E7JGA7</accession>
<dbReference type="GO" id="GO:0140359">
    <property type="term" value="F:ABC-type transporter activity"/>
    <property type="evidence" value="ECO:0007669"/>
    <property type="project" value="InterPro"/>
</dbReference>
<keyword evidence="2" id="KW-0813">Transport</keyword>
<evidence type="ECO:0000256" key="5">
    <source>
        <dbReference type="ARBA" id="ARBA00023136"/>
    </source>
</evidence>
<evidence type="ECO:0000313" key="8">
    <source>
        <dbReference type="EMBL" id="URD80070.1"/>
    </source>
</evidence>
<sequence length="497" mass="57104">MALIASTVFLRTRMHTRTEDDGVIYIGALLFGLIVNVFNGFAELSIAISRLPVFYKHRDLLFYPAWVFTLPNFLLRIPISILETIVWTAMTYYTIGYAPEASRFFKQLVLVFLIQQMAAGLFRTVAGICRSMIISNTGGALSVLIIFVLGGFILPKDVIPKWWIWGFWISPLTYGYNALAVNEFLAPRWMNRRLLLMKRGGQVIYSGPLGRNSHKIIEYFEAIPGVPKIKDKYNPAAWMLEVCSVAAEVRLQTDFAKYYESSARYEGSATSLRIVIGAMYAAVMFVGVNNCATVQPLVAIERTVFYRERAAGMYSALPYALAQVLVEIPYVITQAVYYSVIVYAMMNFQWTAAKFFWFYFISLFSFLYFTYYGMMTVSLSPNHQVAAIFAATFYSVFNLFSGFFIPRPRIPKWWVWYYWICPLQWTVYGLIVTQYGDLESYITVPGQSDQKIKNYVKDYYGYNTDFMPVVAVVLVGFAVFFAFMFALCIKKLNFQQR</sequence>
<organism evidence="8 9">
    <name type="scientific">Musa troglodytarum</name>
    <name type="common">fe'i banana</name>
    <dbReference type="NCBI Taxonomy" id="320322"/>
    <lineage>
        <taxon>Eukaryota</taxon>
        <taxon>Viridiplantae</taxon>
        <taxon>Streptophyta</taxon>
        <taxon>Embryophyta</taxon>
        <taxon>Tracheophyta</taxon>
        <taxon>Spermatophyta</taxon>
        <taxon>Magnoliopsida</taxon>
        <taxon>Liliopsida</taxon>
        <taxon>Zingiberales</taxon>
        <taxon>Musaceae</taxon>
        <taxon>Musa</taxon>
    </lineage>
</organism>
<keyword evidence="5 6" id="KW-0472">Membrane</keyword>
<dbReference type="OrthoDB" id="66620at2759"/>
<evidence type="ECO:0000313" key="9">
    <source>
        <dbReference type="Proteomes" id="UP001055439"/>
    </source>
</evidence>
<evidence type="ECO:0000256" key="3">
    <source>
        <dbReference type="ARBA" id="ARBA00022692"/>
    </source>
</evidence>
<protein>
    <submittedName>
        <fullName evidence="8">Pleiotropic drug resistance protein</fullName>
    </submittedName>
</protein>
<evidence type="ECO:0000256" key="4">
    <source>
        <dbReference type="ARBA" id="ARBA00022989"/>
    </source>
</evidence>
<feature type="transmembrane region" description="Helical" evidence="6">
    <location>
        <begin position="24"/>
        <end position="48"/>
    </location>
</feature>
<reference evidence="8" key="1">
    <citation type="submission" date="2022-05" db="EMBL/GenBank/DDBJ databases">
        <title>The Musa troglodytarum L. genome provides insights into the mechanism of non-climacteric behaviour and enrichment of carotenoids.</title>
        <authorList>
            <person name="Wang J."/>
        </authorList>
    </citation>
    <scope>NUCLEOTIDE SEQUENCE</scope>
    <source>
        <tissue evidence="8">Leaf</tissue>
    </source>
</reference>
<dbReference type="EMBL" id="CP097503">
    <property type="protein sequence ID" value="URD80070.1"/>
    <property type="molecule type" value="Genomic_DNA"/>
</dbReference>
<evidence type="ECO:0000256" key="6">
    <source>
        <dbReference type="SAM" id="Phobius"/>
    </source>
</evidence>
<dbReference type="AlphaFoldDB" id="A0A9E7JGA7"/>
<feature type="domain" description="ABC-2 type transporter transmembrane" evidence="7">
    <location>
        <begin position="1"/>
        <end position="184"/>
    </location>
</feature>
<dbReference type="GO" id="GO:0005886">
    <property type="term" value="C:plasma membrane"/>
    <property type="evidence" value="ECO:0007669"/>
    <property type="project" value="UniProtKB-ARBA"/>
</dbReference>
<evidence type="ECO:0000259" key="7">
    <source>
        <dbReference type="Pfam" id="PF01061"/>
    </source>
</evidence>
<feature type="domain" description="ABC-2 type transporter transmembrane" evidence="7">
    <location>
        <begin position="271"/>
        <end position="435"/>
    </location>
</feature>
<feature type="transmembrane region" description="Helical" evidence="6">
    <location>
        <begin position="466"/>
        <end position="489"/>
    </location>
</feature>
<keyword evidence="9" id="KW-1185">Reference proteome</keyword>
<feature type="transmembrane region" description="Helical" evidence="6">
    <location>
        <begin position="386"/>
        <end position="405"/>
    </location>
</feature>
<dbReference type="InterPro" id="IPR013525">
    <property type="entry name" value="ABC2_TM"/>
</dbReference>
<feature type="transmembrane region" description="Helical" evidence="6">
    <location>
        <begin position="356"/>
        <end position="374"/>
    </location>
</feature>
<feature type="transmembrane region" description="Helical" evidence="6">
    <location>
        <begin position="133"/>
        <end position="153"/>
    </location>
</feature>
<feature type="transmembrane region" description="Helical" evidence="6">
    <location>
        <begin position="417"/>
        <end position="436"/>
    </location>
</feature>
<dbReference type="Proteomes" id="UP001055439">
    <property type="component" value="Chromosome 10"/>
</dbReference>
<feature type="transmembrane region" description="Helical" evidence="6">
    <location>
        <begin position="320"/>
        <end position="344"/>
    </location>
</feature>
<keyword evidence="4 6" id="KW-1133">Transmembrane helix</keyword>
<evidence type="ECO:0000256" key="1">
    <source>
        <dbReference type="ARBA" id="ARBA00004141"/>
    </source>
</evidence>
<name>A0A9E7JGA7_9LILI</name>
<dbReference type="Pfam" id="PF01061">
    <property type="entry name" value="ABC2_membrane"/>
    <property type="match status" value="2"/>
</dbReference>
<proteinExistence type="predicted"/>
<dbReference type="PANTHER" id="PTHR19241">
    <property type="entry name" value="ATP-BINDING CASSETTE TRANSPORTER"/>
    <property type="match status" value="1"/>
</dbReference>
<feature type="transmembrane region" description="Helical" evidence="6">
    <location>
        <begin position="274"/>
        <end position="300"/>
    </location>
</feature>
<feature type="transmembrane region" description="Helical" evidence="6">
    <location>
        <begin position="165"/>
        <end position="185"/>
    </location>
</feature>